<accession>A0A7K0DU90</accession>
<evidence type="ECO:0000256" key="6">
    <source>
        <dbReference type="PIRSR" id="PIRSR003085-1"/>
    </source>
</evidence>
<dbReference type="InterPro" id="IPR050723">
    <property type="entry name" value="CFA/CMAS"/>
</dbReference>
<dbReference type="GO" id="GO:0032259">
    <property type="term" value="P:methylation"/>
    <property type="evidence" value="ECO:0007669"/>
    <property type="project" value="UniProtKB-KW"/>
</dbReference>
<dbReference type="NCBIfam" id="NF040660">
    <property type="entry name" value="mycolic_MTase"/>
    <property type="match status" value="1"/>
</dbReference>
<feature type="binding site" evidence="7">
    <location>
        <begin position="122"/>
        <end position="123"/>
    </location>
    <ligand>
        <name>S-adenosyl-L-methionine</name>
        <dbReference type="ChEBI" id="CHEBI:59789"/>
    </ligand>
</feature>
<sequence length="295" mass="33556">MTRTPFYADVQSHYDLSDDFFALFLDPTRTYSCAYFEQDDYTLEQAQIAKIDLALGKLDLAPASTLLDVGCGWGSTMVRALDTYPDLSVTGLTLSRNQYEYVNQLLDRHGYTDRAEVRLQGWEEFDGSVDRIVSIGAFEHFRHERHAAFFKFARAALPPKGRMLLHTIVLYPFGYVRDMGIPCTKEDIQFFRFIRDVIFPGGQLPFPEKAGFPGVKDFAEGAGFRVERMHALQQHYARTLDCWSTALSEKRAEAIELCGEATYDTYMKYLTGCAGYFRQGSIDVMQFTCVADDSV</sequence>
<dbReference type="CDD" id="cd02440">
    <property type="entry name" value="AdoMet_MTases"/>
    <property type="match status" value="1"/>
</dbReference>
<dbReference type="EMBL" id="WEGI01000010">
    <property type="protein sequence ID" value="MQY28942.1"/>
    <property type="molecule type" value="Genomic_DNA"/>
</dbReference>
<evidence type="ECO:0000256" key="5">
    <source>
        <dbReference type="ARBA" id="ARBA00023098"/>
    </source>
</evidence>
<comment type="caution">
    <text evidence="8">The sequence shown here is derived from an EMBL/GenBank/DDBJ whole genome shotgun (WGS) entry which is preliminary data.</text>
</comment>
<evidence type="ECO:0000313" key="9">
    <source>
        <dbReference type="Proteomes" id="UP000431401"/>
    </source>
</evidence>
<keyword evidence="9" id="KW-1185">Reference proteome</keyword>
<evidence type="ECO:0000256" key="3">
    <source>
        <dbReference type="ARBA" id="ARBA00022679"/>
    </source>
</evidence>
<dbReference type="GO" id="GO:0008610">
    <property type="term" value="P:lipid biosynthetic process"/>
    <property type="evidence" value="ECO:0007669"/>
    <property type="project" value="InterPro"/>
</dbReference>
<dbReference type="PIRSF" id="PIRSF003085">
    <property type="entry name" value="CMAS"/>
    <property type="match status" value="1"/>
</dbReference>
<feature type="active site" evidence="6">
    <location>
        <position position="273"/>
    </location>
</feature>
<reference evidence="8 9" key="1">
    <citation type="submission" date="2019-10" db="EMBL/GenBank/DDBJ databases">
        <title>Nocardia macrotermitis sp. nov. and Nocardia aurantia sp. nov., isolated from the gut of fungus growing-termite Macrotermes natalensis.</title>
        <authorList>
            <person name="Benndorf R."/>
            <person name="Schwitalla J."/>
            <person name="Martin K."/>
            <person name="De Beer W."/>
            <person name="Kaster A.-K."/>
            <person name="Vollmers J."/>
            <person name="Poulsen M."/>
            <person name="Beemelmanns C."/>
        </authorList>
    </citation>
    <scope>NUCLEOTIDE SEQUENCE [LARGE SCALE GENOMIC DNA]</scope>
    <source>
        <strain evidence="8 9">RB56</strain>
    </source>
</reference>
<dbReference type="SUPFAM" id="SSF53335">
    <property type="entry name" value="S-adenosyl-L-methionine-dependent methyltransferases"/>
    <property type="match status" value="1"/>
</dbReference>
<dbReference type="RefSeq" id="WP_194290947.1">
    <property type="nucleotide sequence ID" value="NZ_WEGI01000010.1"/>
</dbReference>
<dbReference type="FunFam" id="3.40.50.150:FF:000115">
    <property type="entry name" value="Cyclopropane mycolic acid synthase 1"/>
    <property type="match status" value="1"/>
</dbReference>
<protein>
    <submittedName>
        <fullName evidence="8">Cyclopropane mycolic acid synthase 3</fullName>
        <ecNumber evidence="8">2.1.1.79</ecNumber>
    </submittedName>
</protein>
<name>A0A7K0DU90_9NOCA</name>
<feature type="binding site" evidence="7">
    <location>
        <begin position="93"/>
        <end position="98"/>
    </location>
    <ligand>
        <name>S-adenosyl-L-methionine</name>
        <dbReference type="ChEBI" id="CHEBI:59789"/>
    </ligand>
</feature>
<dbReference type="EC" id="2.1.1.79" evidence="8"/>
<dbReference type="PANTHER" id="PTHR43667:SF1">
    <property type="entry name" value="CYCLOPROPANE-FATTY-ACYL-PHOSPHOLIPID SYNTHASE"/>
    <property type="match status" value="1"/>
</dbReference>
<dbReference type="InterPro" id="IPR003333">
    <property type="entry name" value="CMAS"/>
</dbReference>
<proteinExistence type="inferred from homology"/>
<organism evidence="8 9">
    <name type="scientific">Nocardia aurantia</name>
    <dbReference type="NCBI Taxonomy" id="2585199"/>
    <lineage>
        <taxon>Bacteria</taxon>
        <taxon>Bacillati</taxon>
        <taxon>Actinomycetota</taxon>
        <taxon>Actinomycetes</taxon>
        <taxon>Mycobacteriales</taxon>
        <taxon>Nocardiaceae</taxon>
        <taxon>Nocardia</taxon>
    </lineage>
</organism>
<feature type="binding site" evidence="7">
    <location>
        <begin position="31"/>
        <end position="32"/>
    </location>
    <ligand>
        <name>S-adenosyl-L-methionine</name>
        <dbReference type="ChEBI" id="CHEBI:59789"/>
    </ligand>
</feature>
<feature type="binding site" evidence="7">
    <location>
        <begin position="66"/>
        <end position="74"/>
    </location>
    <ligand>
        <name>S-adenosyl-L-methionine</name>
        <dbReference type="ChEBI" id="CHEBI:59789"/>
    </ligand>
</feature>
<keyword evidence="4" id="KW-0949">S-adenosyl-L-methionine</keyword>
<keyword evidence="5" id="KW-0443">Lipid metabolism</keyword>
<dbReference type="PANTHER" id="PTHR43667">
    <property type="entry name" value="CYCLOPROPANE-FATTY-ACYL-PHOSPHOLIPID SYNTHASE"/>
    <property type="match status" value="1"/>
</dbReference>
<dbReference type="InterPro" id="IPR047672">
    <property type="entry name" value="CMAS_actinobact"/>
</dbReference>
<evidence type="ECO:0000313" key="8">
    <source>
        <dbReference type="EMBL" id="MQY28942.1"/>
    </source>
</evidence>
<dbReference type="AlphaFoldDB" id="A0A7K0DU90"/>
<comment type="similarity">
    <text evidence="1">Belongs to the CFA/CMAS family.</text>
</comment>
<dbReference type="Proteomes" id="UP000431401">
    <property type="component" value="Unassembled WGS sequence"/>
</dbReference>
<dbReference type="InterPro" id="IPR029063">
    <property type="entry name" value="SAM-dependent_MTases_sf"/>
</dbReference>
<dbReference type="GO" id="GO:0008825">
    <property type="term" value="F:cyclopropane-fatty-acyl-phospholipid synthase activity"/>
    <property type="evidence" value="ECO:0007669"/>
    <property type="project" value="UniProtKB-EC"/>
</dbReference>
<evidence type="ECO:0000256" key="4">
    <source>
        <dbReference type="ARBA" id="ARBA00022691"/>
    </source>
</evidence>
<evidence type="ECO:0000256" key="7">
    <source>
        <dbReference type="PIRSR" id="PIRSR003085-2"/>
    </source>
</evidence>
<evidence type="ECO:0000256" key="2">
    <source>
        <dbReference type="ARBA" id="ARBA00022603"/>
    </source>
</evidence>
<keyword evidence="3 8" id="KW-0808">Transferase</keyword>
<keyword evidence="2 8" id="KW-0489">Methyltransferase</keyword>
<dbReference type="Gene3D" id="3.40.50.150">
    <property type="entry name" value="Vaccinia Virus protein VP39"/>
    <property type="match status" value="1"/>
</dbReference>
<dbReference type="Pfam" id="PF02353">
    <property type="entry name" value="CMAS"/>
    <property type="match status" value="1"/>
</dbReference>
<gene>
    <name evidence="8" type="primary">pcaA</name>
    <name evidence="8" type="ORF">NRB56_45310</name>
</gene>
<evidence type="ECO:0000256" key="1">
    <source>
        <dbReference type="ARBA" id="ARBA00010815"/>
    </source>
</evidence>